<gene>
    <name evidence="2" type="ORF">BS47DRAFT_552652</name>
</gene>
<feature type="region of interest" description="Disordered" evidence="1">
    <location>
        <begin position="38"/>
        <end position="267"/>
    </location>
</feature>
<evidence type="ECO:0000256" key="1">
    <source>
        <dbReference type="SAM" id="MobiDB-lite"/>
    </source>
</evidence>
<feature type="compositionally biased region" description="Basic and acidic residues" evidence="1">
    <location>
        <begin position="255"/>
        <end position="266"/>
    </location>
</feature>
<dbReference type="OrthoDB" id="3363891at2759"/>
<proteinExistence type="predicted"/>
<dbReference type="Proteomes" id="UP000886523">
    <property type="component" value="Unassembled WGS sequence"/>
</dbReference>
<accession>A0A9P6DWA2</accession>
<feature type="compositionally biased region" description="Polar residues" evidence="1">
    <location>
        <begin position="467"/>
        <end position="482"/>
    </location>
</feature>
<dbReference type="EMBL" id="MU128933">
    <property type="protein sequence ID" value="KAF9517266.1"/>
    <property type="molecule type" value="Genomic_DNA"/>
</dbReference>
<comment type="caution">
    <text evidence="2">The sequence shown here is derived from an EMBL/GenBank/DDBJ whole genome shotgun (WGS) entry which is preliminary data.</text>
</comment>
<feature type="compositionally biased region" description="Low complexity" evidence="1">
    <location>
        <begin position="176"/>
        <end position="196"/>
    </location>
</feature>
<evidence type="ECO:0000313" key="2">
    <source>
        <dbReference type="EMBL" id="KAF9517266.1"/>
    </source>
</evidence>
<keyword evidence="3" id="KW-1185">Reference proteome</keyword>
<feature type="compositionally biased region" description="Basic and acidic residues" evidence="1">
    <location>
        <begin position="655"/>
        <end position="665"/>
    </location>
</feature>
<sequence length="674" mass="73065">MAMIAQPVSQPLRLGGYGKELYEDQIVPALRKRLEEESRTLSKRMSTHSILLQDEYPPTLPRTPQASARNTESNHPRNTSESQRPSAIPRRSINDSRTPRPTPVPETSLPTSKVPPQRRPRRYSTPYPFEPSLPDDPQDHGSSGTNLHQFPTSNGQAPEAPSFPGPPGSVPPSRIPKPTMRARSSSKSSRAATPAAKGSRRASPADEQWITNNVVPERLDGSLDPSLRRRAGELGNGMSLVRDEQPPFIPTDSQDPEHESLSDVREPSPQFEHWYRGEGRDGGGRNGGRGEILPGSKEMLEIAMGGHPTTEYVRRRSWKIRAALGLDSPDLDAAWDLAASRPGSISHKWTEDYVLDEPPLTDIEADGDTTDVESYQRKSSPLYTTAFTEIDRSPTPPLPDLPPVISSAPASPSTDRRSPTNAIPQPRSITRPVDRITAPSTTPKKTSMPASSSTGTQRPRIRKKSASVATKSRSSYDTSSHSPPLADAIPPWAESEPFPGSGNWDEVILPTVAKKLRLAQAESDSGIAILGANSKPAIPKAESIPPPAPGTFRYDASKIRGPRPANLDDVHLAEFGVVREGDGLAHDTSPAPQPTEDPLPIPLSPAPAPIPNTGPNVVVVANGEDARSVRRQRQELKRHKPAIRITSPSLTSEPPARESKDDEHSGGCCGCIIM</sequence>
<feature type="region of interest" description="Disordered" evidence="1">
    <location>
        <begin position="537"/>
        <end position="566"/>
    </location>
</feature>
<feature type="compositionally biased region" description="Polar residues" evidence="1">
    <location>
        <begin position="140"/>
        <end position="156"/>
    </location>
</feature>
<feature type="compositionally biased region" description="Basic and acidic residues" evidence="1">
    <location>
        <begin position="217"/>
        <end position="232"/>
    </location>
</feature>
<feature type="region of interest" description="Disordered" evidence="1">
    <location>
        <begin position="389"/>
        <end position="503"/>
    </location>
</feature>
<feature type="region of interest" description="Disordered" evidence="1">
    <location>
        <begin position="581"/>
        <end position="617"/>
    </location>
</feature>
<feature type="region of interest" description="Disordered" evidence="1">
    <location>
        <begin position="629"/>
        <end position="667"/>
    </location>
</feature>
<feature type="compositionally biased region" description="Polar residues" evidence="1">
    <location>
        <begin position="438"/>
        <end position="457"/>
    </location>
</feature>
<dbReference type="AlphaFoldDB" id="A0A9P6DWA2"/>
<feature type="compositionally biased region" description="Pro residues" evidence="1">
    <location>
        <begin position="591"/>
        <end position="612"/>
    </location>
</feature>
<feature type="compositionally biased region" description="Low complexity" evidence="1">
    <location>
        <begin position="403"/>
        <end position="413"/>
    </location>
</feature>
<evidence type="ECO:0000313" key="3">
    <source>
        <dbReference type="Proteomes" id="UP000886523"/>
    </source>
</evidence>
<feature type="compositionally biased region" description="Pro residues" evidence="1">
    <location>
        <begin position="161"/>
        <end position="175"/>
    </location>
</feature>
<name>A0A9P6DWA2_9AGAM</name>
<protein>
    <submittedName>
        <fullName evidence="2">Uncharacterized protein</fullName>
    </submittedName>
</protein>
<feature type="compositionally biased region" description="Polar residues" evidence="1">
    <location>
        <begin position="62"/>
        <end position="85"/>
    </location>
</feature>
<organism evidence="2 3">
    <name type="scientific">Hydnum rufescens UP504</name>
    <dbReference type="NCBI Taxonomy" id="1448309"/>
    <lineage>
        <taxon>Eukaryota</taxon>
        <taxon>Fungi</taxon>
        <taxon>Dikarya</taxon>
        <taxon>Basidiomycota</taxon>
        <taxon>Agaricomycotina</taxon>
        <taxon>Agaricomycetes</taxon>
        <taxon>Cantharellales</taxon>
        <taxon>Hydnaceae</taxon>
        <taxon>Hydnum</taxon>
    </lineage>
</organism>
<reference evidence="2" key="1">
    <citation type="journal article" date="2020" name="Nat. Commun.">
        <title>Large-scale genome sequencing of mycorrhizal fungi provides insights into the early evolution of symbiotic traits.</title>
        <authorList>
            <person name="Miyauchi S."/>
            <person name="Kiss E."/>
            <person name="Kuo A."/>
            <person name="Drula E."/>
            <person name="Kohler A."/>
            <person name="Sanchez-Garcia M."/>
            <person name="Morin E."/>
            <person name="Andreopoulos B."/>
            <person name="Barry K.W."/>
            <person name="Bonito G."/>
            <person name="Buee M."/>
            <person name="Carver A."/>
            <person name="Chen C."/>
            <person name="Cichocki N."/>
            <person name="Clum A."/>
            <person name="Culley D."/>
            <person name="Crous P.W."/>
            <person name="Fauchery L."/>
            <person name="Girlanda M."/>
            <person name="Hayes R.D."/>
            <person name="Keri Z."/>
            <person name="LaButti K."/>
            <person name="Lipzen A."/>
            <person name="Lombard V."/>
            <person name="Magnuson J."/>
            <person name="Maillard F."/>
            <person name="Murat C."/>
            <person name="Nolan M."/>
            <person name="Ohm R.A."/>
            <person name="Pangilinan J."/>
            <person name="Pereira M.F."/>
            <person name="Perotto S."/>
            <person name="Peter M."/>
            <person name="Pfister S."/>
            <person name="Riley R."/>
            <person name="Sitrit Y."/>
            <person name="Stielow J.B."/>
            <person name="Szollosi G."/>
            <person name="Zifcakova L."/>
            <person name="Stursova M."/>
            <person name="Spatafora J.W."/>
            <person name="Tedersoo L."/>
            <person name="Vaario L.M."/>
            <person name="Yamada A."/>
            <person name="Yan M."/>
            <person name="Wang P."/>
            <person name="Xu J."/>
            <person name="Bruns T."/>
            <person name="Baldrian P."/>
            <person name="Vilgalys R."/>
            <person name="Dunand C."/>
            <person name="Henrissat B."/>
            <person name="Grigoriev I.V."/>
            <person name="Hibbett D."/>
            <person name="Nagy L.G."/>
            <person name="Martin F.M."/>
        </authorList>
    </citation>
    <scope>NUCLEOTIDE SEQUENCE</scope>
    <source>
        <strain evidence="2">UP504</strain>
    </source>
</reference>